<organism evidence="11 12">
    <name type="scientific">Aphis glycines</name>
    <name type="common">Soybean aphid</name>
    <dbReference type="NCBI Taxonomy" id="307491"/>
    <lineage>
        <taxon>Eukaryota</taxon>
        <taxon>Metazoa</taxon>
        <taxon>Ecdysozoa</taxon>
        <taxon>Arthropoda</taxon>
        <taxon>Hexapoda</taxon>
        <taxon>Insecta</taxon>
        <taxon>Pterygota</taxon>
        <taxon>Neoptera</taxon>
        <taxon>Paraneoptera</taxon>
        <taxon>Hemiptera</taxon>
        <taxon>Sternorrhyncha</taxon>
        <taxon>Aphidomorpha</taxon>
        <taxon>Aphidoidea</taxon>
        <taxon>Aphididae</taxon>
        <taxon>Aphidini</taxon>
        <taxon>Aphis</taxon>
        <taxon>Aphis</taxon>
    </lineage>
</organism>
<evidence type="ECO:0000256" key="2">
    <source>
        <dbReference type="ARBA" id="ARBA00022723"/>
    </source>
</evidence>
<dbReference type="SMART" id="SM00249">
    <property type="entry name" value="PHD"/>
    <property type="match status" value="1"/>
</dbReference>
<dbReference type="OrthoDB" id="436852at2759"/>
<evidence type="ECO:0000259" key="10">
    <source>
        <dbReference type="PROSITE" id="PS50016"/>
    </source>
</evidence>
<dbReference type="InterPro" id="IPR019786">
    <property type="entry name" value="Zinc_finger_PHD-type_CS"/>
</dbReference>
<feature type="compositionally biased region" description="Basic and acidic residues" evidence="9">
    <location>
        <begin position="636"/>
        <end position="664"/>
    </location>
</feature>
<keyword evidence="5" id="KW-0805">Transcription regulation</keyword>
<evidence type="ECO:0000313" key="11">
    <source>
        <dbReference type="EMBL" id="KAE9523993.1"/>
    </source>
</evidence>
<feature type="compositionally biased region" description="Basic and acidic residues" evidence="9">
    <location>
        <begin position="706"/>
        <end position="724"/>
    </location>
</feature>
<evidence type="ECO:0000256" key="5">
    <source>
        <dbReference type="ARBA" id="ARBA00023015"/>
    </source>
</evidence>
<dbReference type="InterPro" id="IPR006565">
    <property type="entry name" value="BTP"/>
</dbReference>
<feature type="compositionally biased region" description="Basic residues" evidence="9">
    <location>
        <begin position="591"/>
        <end position="612"/>
    </location>
</feature>
<feature type="compositionally biased region" description="Basic and acidic residues" evidence="9">
    <location>
        <begin position="439"/>
        <end position="451"/>
    </location>
</feature>
<evidence type="ECO:0000256" key="1">
    <source>
        <dbReference type="ARBA" id="ARBA00004123"/>
    </source>
</evidence>
<feature type="region of interest" description="Disordered" evidence="9">
    <location>
        <begin position="698"/>
        <end position="737"/>
    </location>
</feature>
<dbReference type="GO" id="GO:0046982">
    <property type="term" value="F:protein heterodimerization activity"/>
    <property type="evidence" value="ECO:0007669"/>
    <property type="project" value="InterPro"/>
</dbReference>
<feature type="region of interest" description="Disordered" evidence="9">
    <location>
        <begin position="568"/>
        <end position="664"/>
    </location>
</feature>
<dbReference type="CDD" id="cd22916">
    <property type="entry name" value="HFD_TAF3"/>
    <property type="match status" value="1"/>
</dbReference>
<name>A0A6G0T041_APHGL</name>
<comment type="caution">
    <text evidence="11">The sequence shown here is derived from an EMBL/GenBank/DDBJ whole genome shotgun (WGS) entry which is preliminary data.</text>
</comment>
<proteinExistence type="predicted"/>
<dbReference type="InterPro" id="IPR009072">
    <property type="entry name" value="Histone-fold"/>
</dbReference>
<feature type="compositionally biased region" description="Basic and acidic residues" evidence="9">
    <location>
        <begin position="613"/>
        <end position="626"/>
    </location>
</feature>
<dbReference type="Proteomes" id="UP000475862">
    <property type="component" value="Unassembled WGS sequence"/>
</dbReference>
<feature type="compositionally biased region" description="Basic and acidic residues" evidence="9">
    <location>
        <begin position="467"/>
        <end position="480"/>
    </location>
</feature>
<dbReference type="InterPro" id="IPR019787">
    <property type="entry name" value="Znf_PHD-finger"/>
</dbReference>
<feature type="compositionally biased region" description="Basic and acidic residues" evidence="9">
    <location>
        <begin position="580"/>
        <end position="590"/>
    </location>
</feature>
<keyword evidence="12" id="KW-1185">Reference proteome</keyword>
<dbReference type="GO" id="GO:0002039">
    <property type="term" value="F:p53 binding"/>
    <property type="evidence" value="ECO:0007669"/>
    <property type="project" value="TreeGrafter"/>
</dbReference>
<sequence length="910" mass="102154">MTDEFIRKGLTTSVAQICSNIGWHSMSNSTLQMMTDILYEYFRDLAQSVKKFSEISDTTEPDIDDVKMAFRDKDVAVPDLIRYLKQVGSIEFPHQVPKFPIPTKSNLNIMKPGSREIVTRPVYVHEHLPTMYPEQSDEKPMQNDRSQTPHSSSSLGIFNEPLSFQESQVSKYDRPLKDNLVVHRRLREISSVVMTTSGFLSPSREGKLPESRLMPFPNFKVNSSHASSSYPTVPPEVKGEHNQQRNKKLSQKTLNSFKEKGKNIVDSNNSNIINNNKSEDSKVRKLTNVKETSKLKALMKTGAIRESNQGPRLKKPPKIKDKSKLSVLNTIFDKPIQTSTSHSKYSKSFLCDSEKLTTEPDKQKLNIFKKISKVKEDKNNDSSVHQSSKLNSLINISKPNSTIVSSDILVKPEVNLETIEEKQFKSGFIKPTVETKKPDTIQKPIIKETKPELNSNIPKKRKKKQKIPSDDNSKNADLKTKNTGNKKSKNKHDSDLFSSPLKFSFFGHLPTVPGLLPTVPSILPPSLASNPLVPKYTAPNSVLPILEKPSTATSMMYLPLPGEDDFDKSEFDELSSTLTPEKKKVSTEKIKPKKEHKKIKKEKIKSKKKKDKKDKTKQKERSERKKEKLLKKLKNKEKVDSEEIKLEPNISEEKEPEPVVKEEDPLVPKIKLKIPGSNGSNSSSSVQRKILIKPIVKNKSPSECIDESHNLSKEKEKSPVERVKSTTKSKAHSKEKISATTLLSTPLVPNKEEQIESVTEPIPKPSKSKKNTIVPLSAVVDTDVSATTSINASVSSALINSIVSSNKHKVKLAKKSKKIAPQPHPAFYYDDAGNQVWICPTCGKQDDGSPMVGCDGCDAWYHWVCVGIQCPPDCAVWYCPTCLLKRAERGVTTPMEKAKRGRPLKKKSIS</sequence>
<comment type="subcellular location">
    <subcellularLocation>
        <location evidence="1">Nucleus</location>
    </subcellularLocation>
</comment>
<feature type="region of interest" description="Disordered" evidence="9">
    <location>
        <begin position="133"/>
        <end position="157"/>
    </location>
</feature>
<dbReference type="PROSITE" id="PS01359">
    <property type="entry name" value="ZF_PHD_1"/>
    <property type="match status" value="1"/>
</dbReference>
<feature type="region of interest" description="Disordered" evidence="9">
    <location>
        <begin position="225"/>
        <end position="248"/>
    </location>
</feature>
<dbReference type="EMBL" id="VYZN01000074">
    <property type="protein sequence ID" value="KAE9523993.1"/>
    <property type="molecule type" value="Genomic_DNA"/>
</dbReference>
<dbReference type="GO" id="GO:0005669">
    <property type="term" value="C:transcription factor TFIID complex"/>
    <property type="evidence" value="ECO:0007669"/>
    <property type="project" value="TreeGrafter"/>
</dbReference>
<dbReference type="PANTHER" id="PTHR46452">
    <property type="entry name" value="TRANSCRIPTION INITIATION FACTOR TFIID SUBUNIT 3"/>
    <property type="match status" value="1"/>
</dbReference>
<dbReference type="AlphaFoldDB" id="A0A6G0T041"/>
<evidence type="ECO:0000256" key="8">
    <source>
        <dbReference type="PROSITE-ProRule" id="PRU00146"/>
    </source>
</evidence>
<evidence type="ECO:0000256" key="6">
    <source>
        <dbReference type="ARBA" id="ARBA00023163"/>
    </source>
</evidence>
<evidence type="ECO:0000256" key="9">
    <source>
        <dbReference type="SAM" id="MobiDB-lite"/>
    </source>
</evidence>
<dbReference type="Pfam" id="PF00628">
    <property type="entry name" value="PHD"/>
    <property type="match status" value="1"/>
</dbReference>
<keyword evidence="7" id="KW-0539">Nucleus</keyword>
<dbReference type="PROSITE" id="PS50016">
    <property type="entry name" value="ZF_PHD_2"/>
    <property type="match status" value="1"/>
</dbReference>
<gene>
    <name evidence="11" type="ORF">AGLY_015640</name>
</gene>
<keyword evidence="6" id="KW-0804">Transcription</keyword>
<dbReference type="GO" id="GO:0008270">
    <property type="term" value="F:zinc ion binding"/>
    <property type="evidence" value="ECO:0007669"/>
    <property type="project" value="UniProtKB-KW"/>
</dbReference>
<keyword evidence="4" id="KW-0862">Zinc</keyword>
<dbReference type="Gene3D" id="1.10.20.10">
    <property type="entry name" value="Histone, subunit A"/>
    <property type="match status" value="1"/>
</dbReference>
<dbReference type="GO" id="GO:0045944">
    <property type="term" value="P:positive regulation of transcription by RNA polymerase II"/>
    <property type="evidence" value="ECO:0007669"/>
    <property type="project" value="TreeGrafter"/>
</dbReference>
<dbReference type="PANTHER" id="PTHR46452:SF1">
    <property type="entry name" value="TRANSCRIPTION INITIATION FACTOR TFIID SUBUNIT 3"/>
    <property type="match status" value="1"/>
</dbReference>
<feature type="domain" description="PHD-type" evidence="10">
    <location>
        <begin position="836"/>
        <end position="885"/>
    </location>
</feature>
<feature type="region of interest" description="Disordered" evidence="9">
    <location>
        <begin position="439"/>
        <end position="494"/>
    </location>
</feature>
<dbReference type="InterPro" id="IPR011011">
    <property type="entry name" value="Znf_FYVE_PHD"/>
</dbReference>
<evidence type="ECO:0000256" key="3">
    <source>
        <dbReference type="ARBA" id="ARBA00022771"/>
    </source>
</evidence>
<keyword evidence="3 8" id="KW-0863">Zinc-finger</keyword>
<dbReference type="SUPFAM" id="SSF57903">
    <property type="entry name" value="FYVE/PHD zinc finger"/>
    <property type="match status" value="1"/>
</dbReference>
<accession>A0A6G0T041</accession>
<dbReference type="Gene3D" id="3.30.40.10">
    <property type="entry name" value="Zinc/RING finger domain, C3HC4 (zinc finger)"/>
    <property type="match status" value="1"/>
</dbReference>
<reference evidence="11 12" key="1">
    <citation type="submission" date="2019-08" db="EMBL/GenBank/DDBJ databases">
        <title>The genome of the soybean aphid Biotype 1, its phylome, world population structure and adaptation to the North American continent.</title>
        <authorList>
            <person name="Giordano R."/>
            <person name="Donthu R.K."/>
            <person name="Hernandez A.G."/>
            <person name="Wright C.L."/>
            <person name="Zimin A.V."/>
        </authorList>
    </citation>
    <scope>NUCLEOTIDE SEQUENCE [LARGE SCALE GENOMIC DNA]</scope>
    <source>
        <tissue evidence="11">Whole aphids</tissue>
    </source>
</reference>
<protein>
    <recommendedName>
        <fullName evidence="10">PHD-type domain-containing protein</fullName>
    </recommendedName>
</protein>
<feature type="compositionally biased region" description="Polar residues" evidence="9">
    <location>
        <begin position="143"/>
        <end position="157"/>
    </location>
</feature>
<dbReference type="InterPro" id="IPR013083">
    <property type="entry name" value="Znf_RING/FYVE/PHD"/>
</dbReference>
<dbReference type="CDD" id="cd15522">
    <property type="entry name" value="PHD_TAF3"/>
    <property type="match status" value="1"/>
</dbReference>
<evidence type="ECO:0000256" key="4">
    <source>
        <dbReference type="ARBA" id="ARBA00022833"/>
    </source>
</evidence>
<keyword evidence="2" id="KW-0479">Metal-binding</keyword>
<dbReference type="Pfam" id="PF07524">
    <property type="entry name" value="Bromo_TP"/>
    <property type="match status" value="1"/>
</dbReference>
<dbReference type="InterPro" id="IPR001965">
    <property type="entry name" value="Znf_PHD"/>
</dbReference>
<dbReference type="SMART" id="SM00576">
    <property type="entry name" value="BTP"/>
    <property type="match status" value="1"/>
</dbReference>
<evidence type="ECO:0000313" key="12">
    <source>
        <dbReference type="Proteomes" id="UP000475862"/>
    </source>
</evidence>
<evidence type="ECO:0000256" key="7">
    <source>
        <dbReference type="ARBA" id="ARBA00023242"/>
    </source>
</evidence>